<keyword evidence="3" id="KW-0175">Coiled coil</keyword>
<comment type="similarity">
    <text evidence="1">Belongs to the PemK/MazF family.</text>
</comment>
<dbReference type="Pfam" id="PF02452">
    <property type="entry name" value="PemK_toxin"/>
    <property type="match status" value="1"/>
</dbReference>
<dbReference type="InterPro" id="IPR003477">
    <property type="entry name" value="PemK-like"/>
</dbReference>
<dbReference type="Gene3D" id="2.30.30.110">
    <property type="match status" value="1"/>
</dbReference>
<protein>
    <submittedName>
        <fullName evidence="4">Type II toxin-antitoxin system PemK/MazF family toxin</fullName>
    </submittedName>
</protein>
<evidence type="ECO:0000313" key="4">
    <source>
        <dbReference type="EMBL" id="UUF08308.1"/>
    </source>
</evidence>
<dbReference type="GO" id="GO:0003677">
    <property type="term" value="F:DNA binding"/>
    <property type="evidence" value="ECO:0007669"/>
    <property type="project" value="InterPro"/>
</dbReference>
<gene>
    <name evidence="4" type="ORF">J0J70_12140</name>
</gene>
<keyword evidence="2" id="KW-1277">Toxin-antitoxin system</keyword>
<name>A0A9Q9FEG2_9FIRM</name>
<reference evidence="4" key="1">
    <citation type="submission" date="2021-03" db="EMBL/GenBank/DDBJ databases">
        <title>Comparative Genomics and Metabolomics in the genus Turicibacter.</title>
        <authorList>
            <person name="Maki J."/>
            <person name="Looft T."/>
        </authorList>
    </citation>
    <scope>NUCLEOTIDE SEQUENCE</scope>
    <source>
        <strain evidence="4">ISU324</strain>
    </source>
</reference>
<evidence type="ECO:0000256" key="3">
    <source>
        <dbReference type="SAM" id="Coils"/>
    </source>
</evidence>
<organism evidence="4 5">
    <name type="scientific">Turicibacter bilis</name>
    <dbReference type="NCBI Taxonomy" id="2735723"/>
    <lineage>
        <taxon>Bacteria</taxon>
        <taxon>Bacillati</taxon>
        <taxon>Bacillota</taxon>
        <taxon>Erysipelotrichia</taxon>
        <taxon>Erysipelotrichales</taxon>
        <taxon>Turicibacteraceae</taxon>
        <taxon>Turicibacter</taxon>
    </lineage>
</organism>
<feature type="coiled-coil region" evidence="3">
    <location>
        <begin position="205"/>
        <end position="253"/>
    </location>
</feature>
<proteinExistence type="inferred from homology"/>
<sequence>MSYLINDLRNSLKNKYNKNQSTSVSIEALHEIQNVFAHTSIMLSQGNLERTVNYAHFHDLWIQNEYKQLNNNYYNYSRGDIISLVDLGTCNIGTEIRYPHPCVVLYDNNEDWVIVAPITAATKDKSTGKPIIHEFEVFAQKSNTTTKKKNLYLFKKDSVIQVDQITRVSKYRILNKKRFKLREDLLNEIDNIILKKYIPKKDELLEKLKDVISNQKSIIAQKEKEITDLQNTITNQEQLIKQINLELANLKRELKK</sequence>
<dbReference type="SUPFAM" id="SSF50118">
    <property type="entry name" value="Cell growth inhibitor/plasmid maintenance toxic component"/>
    <property type="match status" value="1"/>
</dbReference>
<dbReference type="AlphaFoldDB" id="A0A9Q9FEG2"/>
<accession>A0A9Q9FEG2</accession>
<evidence type="ECO:0000256" key="2">
    <source>
        <dbReference type="ARBA" id="ARBA00022649"/>
    </source>
</evidence>
<dbReference type="RefSeq" id="WP_212724941.1">
    <property type="nucleotide sequence ID" value="NZ_CP071250.1"/>
</dbReference>
<dbReference type="EMBL" id="CP071250">
    <property type="protein sequence ID" value="UUF08308.1"/>
    <property type="molecule type" value="Genomic_DNA"/>
</dbReference>
<evidence type="ECO:0000256" key="1">
    <source>
        <dbReference type="ARBA" id="ARBA00007521"/>
    </source>
</evidence>
<dbReference type="Proteomes" id="UP001058072">
    <property type="component" value="Chromosome"/>
</dbReference>
<evidence type="ECO:0000313" key="5">
    <source>
        <dbReference type="Proteomes" id="UP001058072"/>
    </source>
</evidence>
<dbReference type="InterPro" id="IPR011067">
    <property type="entry name" value="Plasmid_toxin/cell-grow_inhib"/>
</dbReference>